<feature type="transmembrane region" description="Helical" evidence="1">
    <location>
        <begin position="245"/>
        <end position="267"/>
    </location>
</feature>
<dbReference type="AlphaFoldDB" id="A0A250XQD6"/>
<dbReference type="GO" id="GO:0009941">
    <property type="term" value="C:chloroplast envelope"/>
    <property type="evidence" value="ECO:0007669"/>
    <property type="project" value="TreeGrafter"/>
</dbReference>
<dbReference type="PANTHER" id="PTHR18640">
    <property type="entry name" value="SOLUTE CARRIER FAMILY 10 MEMBER 7"/>
    <property type="match status" value="1"/>
</dbReference>
<keyword evidence="1" id="KW-0812">Transmembrane</keyword>
<dbReference type="InterPro" id="IPR038770">
    <property type="entry name" value="Na+/solute_symporter_sf"/>
</dbReference>
<dbReference type="InterPro" id="IPR016833">
    <property type="entry name" value="Put_Na-Bile_cotransptr"/>
</dbReference>
<keyword evidence="1" id="KW-1133">Transmembrane helix</keyword>
<keyword evidence="4" id="KW-1185">Reference proteome</keyword>
<gene>
    <name evidence="3" type="ORF">CEUSTIGMA_g12693.t1</name>
</gene>
<evidence type="ECO:0000313" key="4">
    <source>
        <dbReference type="Proteomes" id="UP000232323"/>
    </source>
</evidence>
<dbReference type="OrthoDB" id="188035at2759"/>
<feature type="chain" id="PRO_5012896990" evidence="2">
    <location>
        <begin position="26"/>
        <end position="363"/>
    </location>
</feature>
<proteinExistence type="predicted"/>
<dbReference type="Gene3D" id="1.20.1530.20">
    <property type="match status" value="1"/>
</dbReference>
<evidence type="ECO:0000313" key="3">
    <source>
        <dbReference type="EMBL" id="GAX85274.1"/>
    </source>
</evidence>
<feature type="signal peptide" evidence="2">
    <location>
        <begin position="1"/>
        <end position="25"/>
    </location>
</feature>
<keyword evidence="2" id="KW-0732">Signal</keyword>
<dbReference type="Proteomes" id="UP000232323">
    <property type="component" value="Unassembled WGS sequence"/>
</dbReference>
<feature type="transmembrane region" description="Helical" evidence="1">
    <location>
        <begin position="68"/>
        <end position="90"/>
    </location>
</feature>
<accession>A0A250XQD6</accession>
<feature type="transmembrane region" description="Helical" evidence="1">
    <location>
        <begin position="102"/>
        <end position="121"/>
    </location>
</feature>
<sequence>MRSTIGGFVLKNFLLLTLTAALAVGVVWPDAGAAASQCNLQSFGVIAIFMISGLQLKQGEALKALQAAGSVIYGLSSILLLGPLVLAPAILASPLEPSALKLGLAVFACMPTSLSSGIAMTQTAGGNVALAILLTVASNLLAVATLPLLLPRALAGGGAAQQLVGPNSSGTCSMQLDPAALLMQLLAMVLAPTVFGACARVFIPGVAAAVDKNKVVVSCLSSLILAAVPWMQISRAMTAGGASGFSLYAVIVCGACGAALHAFQLAFNTVMCKALGLGGREEKQATPIRKAVVLLTSQKTLPVAVTIIGKLGASMGDAAAGYASMTVVIAHLSQIMINCRQEDVEVEGNQVLQLTYRVTCLQS</sequence>
<dbReference type="Pfam" id="PF13593">
    <property type="entry name" value="SBF_like"/>
    <property type="match status" value="1"/>
</dbReference>
<dbReference type="EMBL" id="BEGY01000160">
    <property type="protein sequence ID" value="GAX85274.1"/>
    <property type="molecule type" value="Genomic_DNA"/>
</dbReference>
<comment type="caution">
    <text evidence="3">The sequence shown here is derived from an EMBL/GenBank/DDBJ whole genome shotgun (WGS) entry which is preliminary data.</text>
</comment>
<feature type="transmembrane region" description="Helical" evidence="1">
    <location>
        <begin position="39"/>
        <end position="56"/>
    </location>
</feature>
<feature type="transmembrane region" description="Helical" evidence="1">
    <location>
        <begin position="128"/>
        <end position="150"/>
    </location>
</feature>
<name>A0A250XQD6_9CHLO</name>
<dbReference type="PANTHER" id="PTHR18640:SF10">
    <property type="entry name" value="SODIUM_METABOLITE COTRANSPORTER BASS4, CHLOROPLASTIC-RELATED"/>
    <property type="match status" value="1"/>
</dbReference>
<feature type="transmembrane region" description="Helical" evidence="1">
    <location>
        <begin position="181"/>
        <end position="203"/>
    </location>
</feature>
<protein>
    <submittedName>
        <fullName evidence="3">Uncharacterized protein</fullName>
    </submittedName>
</protein>
<evidence type="ECO:0000256" key="2">
    <source>
        <dbReference type="SAM" id="SignalP"/>
    </source>
</evidence>
<keyword evidence="1" id="KW-0472">Membrane</keyword>
<reference evidence="3 4" key="1">
    <citation type="submission" date="2017-08" db="EMBL/GenBank/DDBJ databases">
        <title>Acidophilic green algal genome provides insights into adaptation to an acidic environment.</title>
        <authorList>
            <person name="Hirooka S."/>
            <person name="Hirose Y."/>
            <person name="Kanesaki Y."/>
            <person name="Higuchi S."/>
            <person name="Fujiwara T."/>
            <person name="Onuma R."/>
            <person name="Era A."/>
            <person name="Ohbayashi R."/>
            <person name="Uzuka A."/>
            <person name="Nozaki H."/>
            <person name="Yoshikawa H."/>
            <person name="Miyagishima S.Y."/>
        </authorList>
    </citation>
    <scope>NUCLEOTIDE SEQUENCE [LARGE SCALE GENOMIC DNA]</scope>
    <source>
        <strain evidence="3 4">NIES-2499</strain>
    </source>
</reference>
<evidence type="ECO:0000256" key="1">
    <source>
        <dbReference type="SAM" id="Phobius"/>
    </source>
</evidence>
<feature type="transmembrane region" description="Helical" evidence="1">
    <location>
        <begin position="215"/>
        <end position="233"/>
    </location>
</feature>
<organism evidence="3 4">
    <name type="scientific">Chlamydomonas eustigma</name>
    <dbReference type="NCBI Taxonomy" id="1157962"/>
    <lineage>
        <taxon>Eukaryota</taxon>
        <taxon>Viridiplantae</taxon>
        <taxon>Chlorophyta</taxon>
        <taxon>core chlorophytes</taxon>
        <taxon>Chlorophyceae</taxon>
        <taxon>CS clade</taxon>
        <taxon>Chlamydomonadales</taxon>
        <taxon>Chlamydomonadaceae</taxon>
        <taxon>Chlamydomonas</taxon>
    </lineage>
</organism>